<accession>A0A8K0G0H3</accession>
<dbReference type="InterPro" id="IPR006170">
    <property type="entry name" value="PBP/GOBP"/>
</dbReference>
<dbReference type="GO" id="GO:0005549">
    <property type="term" value="F:odorant binding"/>
    <property type="evidence" value="ECO:0007669"/>
    <property type="project" value="InterPro"/>
</dbReference>
<dbReference type="SUPFAM" id="SSF47565">
    <property type="entry name" value="Insect pheromone/odorant-binding proteins"/>
    <property type="match status" value="2"/>
</dbReference>
<gene>
    <name evidence="3" type="ORF">ILUMI_24601</name>
</gene>
<keyword evidence="4" id="KW-1185">Reference proteome</keyword>
<dbReference type="PANTHER" id="PTHR11857">
    <property type="entry name" value="ODORANT BINDING PROTEIN-RELATED"/>
    <property type="match status" value="1"/>
</dbReference>
<proteinExistence type="predicted"/>
<evidence type="ECO:0000313" key="3">
    <source>
        <dbReference type="EMBL" id="KAF2881566.1"/>
    </source>
</evidence>
<evidence type="ECO:0000313" key="4">
    <source>
        <dbReference type="Proteomes" id="UP000801492"/>
    </source>
</evidence>
<feature type="chain" id="PRO_5035443540" evidence="2">
    <location>
        <begin position="22"/>
        <end position="278"/>
    </location>
</feature>
<dbReference type="OrthoDB" id="6763734at2759"/>
<protein>
    <submittedName>
        <fullName evidence="3">Uncharacterized protein</fullName>
    </submittedName>
</protein>
<feature type="signal peptide" evidence="2">
    <location>
        <begin position="1"/>
        <end position="21"/>
    </location>
</feature>
<dbReference type="Pfam" id="PF01395">
    <property type="entry name" value="PBP_GOBP"/>
    <property type="match status" value="2"/>
</dbReference>
<dbReference type="GO" id="GO:0007608">
    <property type="term" value="P:sensory perception of smell"/>
    <property type="evidence" value="ECO:0007669"/>
    <property type="project" value="TreeGrafter"/>
</dbReference>
<keyword evidence="1 2" id="KW-0732">Signal</keyword>
<dbReference type="GO" id="GO:0005615">
    <property type="term" value="C:extracellular space"/>
    <property type="evidence" value="ECO:0007669"/>
    <property type="project" value="TreeGrafter"/>
</dbReference>
<evidence type="ECO:0000256" key="1">
    <source>
        <dbReference type="ARBA" id="ARBA00022729"/>
    </source>
</evidence>
<name>A0A8K0G0H3_IGNLU</name>
<dbReference type="CDD" id="cd23992">
    <property type="entry name" value="PBP_GOBP"/>
    <property type="match status" value="2"/>
</dbReference>
<evidence type="ECO:0000256" key="2">
    <source>
        <dbReference type="SAM" id="SignalP"/>
    </source>
</evidence>
<sequence length="278" mass="31669">MSKVTIVLILSILSVFNQMKCMTLNDKEENCVNELQLDRSTIETWNIQPLLPEDNEEIKQYLACYWKKLGYLEENGDLNYMKLSEVVHSDLKNRIRSDCLTAGMLEIPMSKISYDNNKRNQIITMKIIAVLGFAFVLSQVEGRSVESSASNQVTLSPLQEQCVNELKLSDKKEDLSHINSRAICPEDNPEFNKFISCFWKKTGRQNENGEINFDTLRSFIHEGIVQAIGEDPVGQSFAEQHSSKIINECKTIQDSNPEKLVAKVRNCIVRGLETADQQ</sequence>
<comment type="caution">
    <text evidence="3">The sequence shown here is derived from an EMBL/GenBank/DDBJ whole genome shotgun (WGS) entry which is preliminary data.</text>
</comment>
<dbReference type="EMBL" id="VTPC01090723">
    <property type="protein sequence ID" value="KAF2881566.1"/>
    <property type="molecule type" value="Genomic_DNA"/>
</dbReference>
<dbReference type="AlphaFoldDB" id="A0A8K0G0H3"/>
<dbReference type="Gene3D" id="1.10.238.20">
    <property type="entry name" value="Pheromone/general odorant binding protein domain"/>
    <property type="match status" value="2"/>
</dbReference>
<dbReference type="InterPro" id="IPR036728">
    <property type="entry name" value="PBP_GOBP_sf"/>
</dbReference>
<organism evidence="3 4">
    <name type="scientific">Ignelater luminosus</name>
    <name type="common">Cucubano</name>
    <name type="synonym">Pyrophorus luminosus</name>
    <dbReference type="NCBI Taxonomy" id="2038154"/>
    <lineage>
        <taxon>Eukaryota</taxon>
        <taxon>Metazoa</taxon>
        <taxon>Ecdysozoa</taxon>
        <taxon>Arthropoda</taxon>
        <taxon>Hexapoda</taxon>
        <taxon>Insecta</taxon>
        <taxon>Pterygota</taxon>
        <taxon>Neoptera</taxon>
        <taxon>Endopterygota</taxon>
        <taxon>Coleoptera</taxon>
        <taxon>Polyphaga</taxon>
        <taxon>Elateriformia</taxon>
        <taxon>Elateroidea</taxon>
        <taxon>Elateridae</taxon>
        <taxon>Agrypninae</taxon>
        <taxon>Pyrophorini</taxon>
        <taxon>Ignelater</taxon>
    </lineage>
</organism>
<reference evidence="3" key="1">
    <citation type="submission" date="2019-08" db="EMBL/GenBank/DDBJ databases">
        <title>The genome of the North American firefly Photinus pyralis.</title>
        <authorList>
            <consortium name="Photinus pyralis genome working group"/>
            <person name="Fallon T.R."/>
            <person name="Sander Lower S.E."/>
            <person name="Weng J.-K."/>
        </authorList>
    </citation>
    <scope>NUCLEOTIDE SEQUENCE</scope>
    <source>
        <strain evidence="3">TRF0915ILg1</strain>
        <tissue evidence="3">Whole body</tissue>
    </source>
</reference>
<dbReference type="Proteomes" id="UP000801492">
    <property type="component" value="Unassembled WGS sequence"/>
</dbReference>